<gene>
    <name evidence="9" type="ORF">D9T17_11360</name>
</gene>
<accession>A0A3N2RI97</accession>
<evidence type="ECO:0000256" key="6">
    <source>
        <dbReference type="ARBA" id="ARBA00023295"/>
    </source>
</evidence>
<dbReference type="SUPFAM" id="SSF51445">
    <property type="entry name" value="(Trans)glycosidases"/>
    <property type="match status" value="1"/>
</dbReference>
<evidence type="ECO:0000256" key="5">
    <source>
        <dbReference type="ARBA" id="ARBA00022801"/>
    </source>
</evidence>
<comment type="similarity">
    <text evidence="2">Belongs to the glycosyl hydrolase 29 family.</text>
</comment>
<proteinExistence type="inferred from homology"/>
<dbReference type="AlphaFoldDB" id="A0A3N2RI97"/>
<comment type="function">
    <text evidence="1">Alpha-L-fucosidase is responsible for hydrolyzing the alpha-1,6-linked fucose joined to the reducing-end N-acetylglucosamine of the carbohydrate moieties of glycoproteins.</text>
</comment>
<evidence type="ECO:0000256" key="4">
    <source>
        <dbReference type="ARBA" id="ARBA00022729"/>
    </source>
</evidence>
<reference evidence="9 10" key="1">
    <citation type="submission" date="2018-10" db="EMBL/GenBank/DDBJ databases">
        <title>The genome of Lysobacter enzymogenes OH11.</title>
        <authorList>
            <person name="Liu F."/>
            <person name="Zhao Y."/>
            <person name="Qian G."/>
            <person name="Chen Y."/>
            <person name="Xu H."/>
        </authorList>
    </citation>
    <scope>NUCLEOTIDE SEQUENCE [LARGE SCALE GENOMIC DNA]</scope>
    <source>
        <strain evidence="9 10">OH11</strain>
    </source>
</reference>
<dbReference type="InterPro" id="IPR057739">
    <property type="entry name" value="Glyco_hydro_29_N"/>
</dbReference>
<dbReference type="GO" id="GO:0016139">
    <property type="term" value="P:glycoside catabolic process"/>
    <property type="evidence" value="ECO:0007669"/>
    <property type="project" value="TreeGrafter"/>
</dbReference>
<feature type="domain" description="Glycoside hydrolase family 29 N-terminal" evidence="8">
    <location>
        <begin position="102"/>
        <end position="451"/>
    </location>
</feature>
<comment type="caution">
    <text evidence="9">The sequence shown here is derived from an EMBL/GenBank/DDBJ whole genome shotgun (WGS) entry which is preliminary data.</text>
</comment>
<dbReference type="Proteomes" id="UP000275910">
    <property type="component" value="Unassembled WGS sequence"/>
</dbReference>
<keyword evidence="4" id="KW-0732">Signal</keyword>
<dbReference type="Gene3D" id="3.20.20.80">
    <property type="entry name" value="Glycosidases"/>
    <property type="match status" value="1"/>
</dbReference>
<evidence type="ECO:0000313" key="9">
    <source>
        <dbReference type="EMBL" id="ROU07091.1"/>
    </source>
</evidence>
<dbReference type="GO" id="GO:0006004">
    <property type="term" value="P:fucose metabolic process"/>
    <property type="evidence" value="ECO:0007669"/>
    <property type="project" value="InterPro"/>
</dbReference>
<evidence type="ECO:0000256" key="2">
    <source>
        <dbReference type="ARBA" id="ARBA00007951"/>
    </source>
</evidence>
<sequence length="566" mass="62211">MPHRSKEAAGRSSVDGLPARSGAGAPAGRPRKHVWITLSGGDVAGRPDHRRTQVKALALSLFLVATAAPHLTIAQTQGGNKDRPGMPQAIVADGEGYAGAYRASRTYTPPTDSAVLAKLDAWRDRKFGFFVHWGPYSQWGIDASWPMSPVKKSWNVVSGVRSNEDRDAFRKEYVKLPLTFNPVKFDPDRWAQIAADAGTRYFVFTTKHHDGFSMWDTKTTDYRITAPNVPYHANPNADIVKVLFDAFRKKSFMIGAYFSKPDWHTPTFWVPGQPVLTRHTTYDVKAHPELWARFKAFTHAQIDELVSGYGPVDILWLDGGWVRPDAAENEDIDMPAIAANARSKQPGLLVVDRTVGHGYEDYLTPEGTASMPQEYTTDIWEACTPLGQQSWGFNPDDTYRPVSEIVGYLVKATARNGALLLNVGPDGNGEIPPAAVERLHGIGAWLKVNGEAIYATRPLAPYERGNLFFTQKRGGERYAIWLSAKSNWESTPKKIRAKDAATDSTLPATLTIPADVAAGRGKVALLGSRQSLKVTKGAAGELVVAIPGSLRKKLPGEHAWTFKISR</sequence>
<dbReference type="SMART" id="SM00812">
    <property type="entry name" value="Alpha_L_fucos"/>
    <property type="match status" value="1"/>
</dbReference>
<keyword evidence="6" id="KW-0326">Glycosidase</keyword>
<dbReference type="GO" id="GO:0005764">
    <property type="term" value="C:lysosome"/>
    <property type="evidence" value="ECO:0007669"/>
    <property type="project" value="TreeGrafter"/>
</dbReference>
<dbReference type="InterPro" id="IPR000933">
    <property type="entry name" value="Glyco_hydro_29"/>
</dbReference>
<keyword evidence="5" id="KW-0378">Hydrolase</keyword>
<dbReference type="EMBL" id="RCTY01000024">
    <property type="protein sequence ID" value="ROU07091.1"/>
    <property type="molecule type" value="Genomic_DNA"/>
</dbReference>
<name>A0A3N2RI97_LYSEN</name>
<dbReference type="GO" id="GO:0004560">
    <property type="term" value="F:alpha-L-fucosidase activity"/>
    <property type="evidence" value="ECO:0007669"/>
    <property type="project" value="InterPro"/>
</dbReference>
<feature type="region of interest" description="Disordered" evidence="7">
    <location>
        <begin position="1"/>
        <end position="32"/>
    </location>
</feature>
<evidence type="ECO:0000259" key="8">
    <source>
        <dbReference type="Pfam" id="PF01120"/>
    </source>
</evidence>
<dbReference type="EC" id="3.2.1.51" evidence="3"/>
<dbReference type="PANTHER" id="PTHR10030">
    <property type="entry name" value="ALPHA-L-FUCOSIDASE"/>
    <property type="match status" value="1"/>
</dbReference>
<dbReference type="InterPro" id="IPR017853">
    <property type="entry name" value="GH"/>
</dbReference>
<protein>
    <recommendedName>
        <fullName evidence="3">alpha-L-fucosidase</fullName>
        <ecNumber evidence="3">3.2.1.51</ecNumber>
    </recommendedName>
</protein>
<organism evidence="9 10">
    <name type="scientific">Lysobacter enzymogenes</name>
    <dbReference type="NCBI Taxonomy" id="69"/>
    <lineage>
        <taxon>Bacteria</taxon>
        <taxon>Pseudomonadati</taxon>
        <taxon>Pseudomonadota</taxon>
        <taxon>Gammaproteobacteria</taxon>
        <taxon>Lysobacterales</taxon>
        <taxon>Lysobacteraceae</taxon>
        <taxon>Lysobacter</taxon>
    </lineage>
</organism>
<dbReference type="Pfam" id="PF01120">
    <property type="entry name" value="Alpha_L_fucos"/>
    <property type="match status" value="1"/>
</dbReference>
<evidence type="ECO:0000256" key="3">
    <source>
        <dbReference type="ARBA" id="ARBA00012662"/>
    </source>
</evidence>
<dbReference type="InterPro" id="IPR016286">
    <property type="entry name" value="FUC_metazoa-typ"/>
</dbReference>
<dbReference type="PANTHER" id="PTHR10030:SF37">
    <property type="entry name" value="ALPHA-L-FUCOSIDASE-RELATED"/>
    <property type="match status" value="1"/>
</dbReference>
<dbReference type="PRINTS" id="PR00741">
    <property type="entry name" value="GLHYDRLASE29"/>
</dbReference>
<evidence type="ECO:0000256" key="1">
    <source>
        <dbReference type="ARBA" id="ARBA00004071"/>
    </source>
</evidence>
<feature type="compositionally biased region" description="Low complexity" evidence="7">
    <location>
        <begin position="18"/>
        <end position="28"/>
    </location>
</feature>
<evidence type="ECO:0000256" key="7">
    <source>
        <dbReference type="SAM" id="MobiDB-lite"/>
    </source>
</evidence>
<evidence type="ECO:0000313" key="10">
    <source>
        <dbReference type="Proteomes" id="UP000275910"/>
    </source>
</evidence>